<reference evidence="6 7" key="1">
    <citation type="submission" date="2018-07" db="EMBL/GenBank/DDBJ databases">
        <title>Genomic Encyclopedia of Type Strains, Phase IV (KMG-IV): sequencing the most valuable type-strain genomes for metagenomic binning, comparative biology and taxonomic classification.</title>
        <authorList>
            <person name="Goeker M."/>
        </authorList>
    </citation>
    <scope>NUCLEOTIDE SEQUENCE [LARGE SCALE GENOMIC DNA]</scope>
    <source>
        <strain evidence="6 7">DSM 103736</strain>
    </source>
</reference>
<dbReference type="InterPro" id="IPR003829">
    <property type="entry name" value="Pirin_N_dom"/>
</dbReference>
<evidence type="ECO:0000256" key="1">
    <source>
        <dbReference type="ARBA" id="ARBA00008416"/>
    </source>
</evidence>
<dbReference type="PANTHER" id="PTHR13903:SF8">
    <property type="entry name" value="PIRIN"/>
    <property type="match status" value="1"/>
</dbReference>
<evidence type="ECO:0000259" key="5">
    <source>
        <dbReference type="Pfam" id="PF05726"/>
    </source>
</evidence>
<organism evidence="6 7">
    <name type="scientific">Enterobacillus tribolii</name>
    <dbReference type="NCBI Taxonomy" id="1487935"/>
    <lineage>
        <taxon>Bacteria</taxon>
        <taxon>Pseudomonadati</taxon>
        <taxon>Pseudomonadota</taxon>
        <taxon>Gammaproteobacteria</taxon>
        <taxon>Enterobacterales</taxon>
        <taxon>Hafniaceae</taxon>
        <taxon>Enterobacillus</taxon>
    </lineage>
</organism>
<dbReference type="InterPro" id="IPR012093">
    <property type="entry name" value="Pirin"/>
</dbReference>
<dbReference type="RefSeq" id="WP_115457173.1">
    <property type="nucleotide sequence ID" value="NZ_QRAP01000001.1"/>
</dbReference>
<dbReference type="Proteomes" id="UP000254848">
    <property type="component" value="Unassembled WGS sequence"/>
</dbReference>
<evidence type="ECO:0000313" key="6">
    <source>
        <dbReference type="EMBL" id="RDK97463.1"/>
    </source>
</evidence>
<dbReference type="InterPro" id="IPR008778">
    <property type="entry name" value="Pirin_C_dom"/>
</dbReference>
<feature type="binding site" evidence="2">
    <location>
        <position position="110"/>
    </location>
    <ligand>
        <name>Fe cation</name>
        <dbReference type="ChEBI" id="CHEBI:24875"/>
    </ligand>
</feature>
<evidence type="ECO:0000256" key="3">
    <source>
        <dbReference type="RuleBase" id="RU003457"/>
    </source>
</evidence>
<dbReference type="CDD" id="cd02909">
    <property type="entry name" value="cupin_pirin_N"/>
    <property type="match status" value="1"/>
</dbReference>
<dbReference type="PANTHER" id="PTHR13903">
    <property type="entry name" value="PIRIN-RELATED"/>
    <property type="match status" value="1"/>
</dbReference>
<comment type="cofactor">
    <cofactor evidence="2">
        <name>Fe cation</name>
        <dbReference type="ChEBI" id="CHEBI:24875"/>
    </cofactor>
    <text evidence="2">Binds 1 Fe cation per subunit.</text>
</comment>
<evidence type="ECO:0000313" key="7">
    <source>
        <dbReference type="Proteomes" id="UP000254848"/>
    </source>
</evidence>
<keyword evidence="2" id="KW-0479">Metal-binding</keyword>
<proteinExistence type="inferred from homology"/>
<sequence length="286" mass="30998">MHNLKQRAITRIIPAIATQDGAGVKLKRALGQSQSADSRLDPYLMMDVFFSDNPDDYIAGFPSHPHRGFETITYMLEGHMLHQDHLGNKGDLKTGGIQWMTAGRGVIHSEMPQQTDGQMRGFQIWLNLPREEKMKPASYQNIGAAQLPVIRPAGGGRIVLIAGSLTIDGETYSSPVQAKQTQPLIADIAPEPGSEVRLPIVNGLNAMLYGFEGEISVNGQVLPPDSSAVLGDGDFVTLKAGPEGGRAMLLAGKPLHEPVVQYGPFVMNTAEEIRQAIDDYTAGRFI</sequence>
<dbReference type="EMBL" id="QRAP01000001">
    <property type="protein sequence ID" value="RDK97463.1"/>
    <property type="molecule type" value="Genomic_DNA"/>
</dbReference>
<keyword evidence="7" id="KW-1185">Reference proteome</keyword>
<keyword evidence="2" id="KW-0408">Iron</keyword>
<dbReference type="Pfam" id="PF02678">
    <property type="entry name" value="Pirin"/>
    <property type="match status" value="1"/>
</dbReference>
<feature type="domain" description="Pirin C-terminal" evidence="5">
    <location>
        <begin position="186"/>
        <end position="285"/>
    </location>
</feature>
<feature type="binding site" evidence="2">
    <location>
        <position position="108"/>
    </location>
    <ligand>
        <name>Fe cation</name>
        <dbReference type="ChEBI" id="CHEBI:24875"/>
    </ligand>
</feature>
<dbReference type="OrthoDB" id="9780903at2"/>
<evidence type="ECO:0008006" key="8">
    <source>
        <dbReference type="Google" id="ProtNLM"/>
    </source>
</evidence>
<gene>
    <name evidence="6" type="ORF">C8D90_101913</name>
</gene>
<dbReference type="Gene3D" id="2.60.120.10">
    <property type="entry name" value="Jelly Rolls"/>
    <property type="match status" value="2"/>
</dbReference>
<dbReference type="InterPro" id="IPR014710">
    <property type="entry name" value="RmlC-like_jellyroll"/>
</dbReference>
<dbReference type="GO" id="GO:0046872">
    <property type="term" value="F:metal ion binding"/>
    <property type="evidence" value="ECO:0007669"/>
    <property type="project" value="UniProtKB-KW"/>
</dbReference>
<comment type="similarity">
    <text evidence="1 3">Belongs to the pirin family.</text>
</comment>
<feature type="domain" description="Pirin N-terminal" evidence="4">
    <location>
        <begin position="24"/>
        <end position="126"/>
    </location>
</feature>
<dbReference type="PIRSF" id="PIRSF006232">
    <property type="entry name" value="Pirin"/>
    <property type="match status" value="1"/>
</dbReference>
<evidence type="ECO:0000259" key="4">
    <source>
        <dbReference type="Pfam" id="PF02678"/>
    </source>
</evidence>
<evidence type="ECO:0000256" key="2">
    <source>
        <dbReference type="PIRSR" id="PIRSR006232-1"/>
    </source>
</evidence>
<name>A0A370R4X5_9GAMM</name>
<dbReference type="InterPro" id="IPR011051">
    <property type="entry name" value="RmlC_Cupin_sf"/>
</dbReference>
<protein>
    <recommendedName>
        <fullName evidence="8">Quercetin 2,3-dioxygenase</fullName>
    </recommendedName>
</protein>
<comment type="caution">
    <text evidence="6">The sequence shown here is derived from an EMBL/GenBank/DDBJ whole genome shotgun (WGS) entry which is preliminary data.</text>
</comment>
<accession>A0A370R4X5</accession>
<dbReference type="AlphaFoldDB" id="A0A370R4X5"/>
<dbReference type="CDD" id="cd02247">
    <property type="entry name" value="cupin_pirin_C"/>
    <property type="match status" value="1"/>
</dbReference>
<feature type="binding site" evidence="2">
    <location>
        <position position="64"/>
    </location>
    <ligand>
        <name>Fe cation</name>
        <dbReference type="ChEBI" id="CHEBI:24875"/>
    </ligand>
</feature>
<dbReference type="Pfam" id="PF05726">
    <property type="entry name" value="Pirin_C"/>
    <property type="match status" value="1"/>
</dbReference>
<dbReference type="SUPFAM" id="SSF51182">
    <property type="entry name" value="RmlC-like cupins"/>
    <property type="match status" value="1"/>
</dbReference>
<feature type="binding site" evidence="2">
    <location>
        <position position="66"/>
    </location>
    <ligand>
        <name>Fe cation</name>
        <dbReference type="ChEBI" id="CHEBI:24875"/>
    </ligand>
</feature>